<dbReference type="EMBL" id="CAAALY010034062">
    <property type="protein sequence ID" value="VEL17757.1"/>
    <property type="molecule type" value="Genomic_DNA"/>
</dbReference>
<protein>
    <submittedName>
        <fullName evidence="2">Uncharacterized protein</fullName>
    </submittedName>
</protein>
<evidence type="ECO:0000313" key="3">
    <source>
        <dbReference type="Proteomes" id="UP000784294"/>
    </source>
</evidence>
<evidence type="ECO:0000256" key="1">
    <source>
        <dbReference type="SAM" id="MobiDB-lite"/>
    </source>
</evidence>
<evidence type="ECO:0000313" key="2">
    <source>
        <dbReference type="EMBL" id="VEL17757.1"/>
    </source>
</evidence>
<keyword evidence="3" id="KW-1185">Reference proteome</keyword>
<accession>A0A448WQP2</accession>
<organism evidence="2 3">
    <name type="scientific">Protopolystoma xenopodis</name>
    <dbReference type="NCBI Taxonomy" id="117903"/>
    <lineage>
        <taxon>Eukaryota</taxon>
        <taxon>Metazoa</taxon>
        <taxon>Spiralia</taxon>
        <taxon>Lophotrochozoa</taxon>
        <taxon>Platyhelminthes</taxon>
        <taxon>Monogenea</taxon>
        <taxon>Polyopisthocotylea</taxon>
        <taxon>Polystomatidea</taxon>
        <taxon>Polystomatidae</taxon>
        <taxon>Protopolystoma</taxon>
    </lineage>
</organism>
<proteinExistence type="predicted"/>
<dbReference type="Proteomes" id="UP000784294">
    <property type="component" value="Unassembled WGS sequence"/>
</dbReference>
<name>A0A448WQP2_9PLAT</name>
<sequence length="70" mass="7438">MGCSKIVVGNAHLLCVHETHPESRPDAGLVLGKLAGQSSQSLSVKPVHIRQERHTSPISATSQAYCHPAN</sequence>
<feature type="region of interest" description="Disordered" evidence="1">
    <location>
        <begin position="41"/>
        <end position="70"/>
    </location>
</feature>
<dbReference type="AlphaFoldDB" id="A0A448WQP2"/>
<reference evidence="2" key="1">
    <citation type="submission" date="2018-11" db="EMBL/GenBank/DDBJ databases">
        <authorList>
            <consortium name="Pathogen Informatics"/>
        </authorList>
    </citation>
    <scope>NUCLEOTIDE SEQUENCE</scope>
</reference>
<gene>
    <name evidence="2" type="ORF">PXEA_LOCUS11197</name>
</gene>
<comment type="caution">
    <text evidence="2">The sequence shown here is derived from an EMBL/GenBank/DDBJ whole genome shotgun (WGS) entry which is preliminary data.</text>
</comment>